<organism evidence="1 2">
    <name type="scientific">Trametes pubescens</name>
    <name type="common">White-rot fungus</name>
    <dbReference type="NCBI Taxonomy" id="154538"/>
    <lineage>
        <taxon>Eukaryota</taxon>
        <taxon>Fungi</taxon>
        <taxon>Dikarya</taxon>
        <taxon>Basidiomycota</taxon>
        <taxon>Agaricomycotina</taxon>
        <taxon>Agaricomycetes</taxon>
        <taxon>Polyporales</taxon>
        <taxon>Polyporaceae</taxon>
        <taxon>Trametes</taxon>
    </lineage>
</organism>
<name>A0A1M2VG19_TRAPU</name>
<accession>A0A1M2VG19</accession>
<comment type="caution">
    <text evidence="1">The sequence shown here is derived from an EMBL/GenBank/DDBJ whole genome shotgun (WGS) entry which is preliminary data.</text>
</comment>
<dbReference type="AlphaFoldDB" id="A0A1M2VG19"/>
<reference evidence="1 2" key="1">
    <citation type="submission" date="2016-10" db="EMBL/GenBank/DDBJ databases">
        <title>Genome sequence of the basidiomycete white-rot fungus Trametes pubescens.</title>
        <authorList>
            <person name="Makela M.R."/>
            <person name="Granchi Z."/>
            <person name="Peng M."/>
            <person name="De Vries R.P."/>
            <person name="Grigoriev I."/>
            <person name="Riley R."/>
            <person name="Hilden K."/>
        </authorList>
    </citation>
    <scope>NUCLEOTIDE SEQUENCE [LARGE SCALE GENOMIC DNA]</scope>
    <source>
        <strain evidence="1 2">FBCC735</strain>
    </source>
</reference>
<dbReference type="Proteomes" id="UP000184267">
    <property type="component" value="Unassembled WGS sequence"/>
</dbReference>
<sequence length="75" mass="8051">MDDHRKYRKMYTDAIGAASGGKLAPVTRNSHIVQTLQMAITNVFVTGMNVLHLGIFVFGSFSLASDVIEGIGHSG</sequence>
<evidence type="ECO:0000313" key="1">
    <source>
        <dbReference type="EMBL" id="OJT06477.1"/>
    </source>
</evidence>
<protein>
    <submittedName>
        <fullName evidence="1">Uncharacterized protein</fullName>
    </submittedName>
</protein>
<dbReference type="OrthoDB" id="10003767at2759"/>
<evidence type="ECO:0000313" key="2">
    <source>
        <dbReference type="Proteomes" id="UP000184267"/>
    </source>
</evidence>
<dbReference type="EMBL" id="MNAD01001306">
    <property type="protein sequence ID" value="OJT06477.1"/>
    <property type="molecule type" value="Genomic_DNA"/>
</dbReference>
<dbReference type="STRING" id="154538.A0A1M2VG19"/>
<gene>
    <name evidence="1" type="ORF">TRAPUB_2670</name>
</gene>
<keyword evidence="2" id="KW-1185">Reference proteome</keyword>
<proteinExistence type="predicted"/>